<dbReference type="GO" id="GO:0016787">
    <property type="term" value="F:hydrolase activity"/>
    <property type="evidence" value="ECO:0007669"/>
    <property type="project" value="UniProtKB-KW"/>
</dbReference>
<keyword evidence="4" id="KW-1185">Reference proteome</keyword>
<dbReference type="PANTHER" id="PTHR48081">
    <property type="entry name" value="AB HYDROLASE SUPERFAMILY PROTEIN C4A8.06C"/>
    <property type="match status" value="1"/>
</dbReference>
<sequence length="278" mass="29293">MTTVHIESDIEFAVAQGTPLKLDIYRPDGPAPVPVVLYLHGGGWQVGDKTDGADERLRAIAQYGIAVASADYRFAAEATYPAQVHDVKAAVRWLRAHGHEHGLAVGRIGVWGASAGAYLASMVGLTAKDAELEGAVGGNLDQSSAVDVVVHWFGQSDLLANSRRTWLEKEILNPPFEGPLLGLDDVAADPELARAASPLNRVTGDAPPFLIVHGDRDRVAPAAESLALHDALVRAGAESTMVLLGGAGHEGAEFDRPDHLRLTAAFLLSHLTDDGGAT</sequence>
<accession>A0ABW2XYM6</accession>
<dbReference type="PANTHER" id="PTHR48081:SF13">
    <property type="entry name" value="ALPHA_BETA HYDROLASE"/>
    <property type="match status" value="1"/>
</dbReference>
<evidence type="ECO:0000256" key="1">
    <source>
        <dbReference type="ARBA" id="ARBA00022801"/>
    </source>
</evidence>
<evidence type="ECO:0000313" key="4">
    <source>
        <dbReference type="Proteomes" id="UP001597063"/>
    </source>
</evidence>
<dbReference type="Pfam" id="PF20434">
    <property type="entry name" value="BD-FAE"/>
    <property type="match status" value="1"/>
</dbReference>
<proteinExistence type="predicted"/>
<dbReference type="InterPro" id="IPR049492">
    <property type="entry name" value="BD-FAE-like_dom"/>
</dbReference>
<evidence type="ECO:0000259" key="2">
    <source>
        <dbReference type="Pfam" id="PF20434"/>
    </source>
</evidence>
<name>A0ABW2XYM6_9ACTN</name>
<dbReference type="EMBL" id="JBHTGP010000018">
    <property type="protein sequence ID" value="MFD0689670.1"/>
    <property type="molecule type" value="Genomic_DNA"/>
</dbReference>
<evidence type="ECO:0000313" key="3">
    <source>
        <dbReference type="EMBL" id="MFD0689670.1"/>
    </source>
</evidence>
<dbReference type="Proteomes" id="UP001597063">
    <property type="component" value="Unassembled WGS sequence"/>
</dbReference>
<organism evidence="3 4">
    <name type="scientific">Actinomadura fibrosa</name>
    <dbReference type="NCBI Taxonomy" id="111802"/>
    <lineage>
        <taxon>Bacteria</taxon>
        <taxon>Bacillati</taxon>
        <taxon>Actinomycetota</taxon>
        <taxon>Actinomycetes</taxon>
        <taxon>Streptosporangiales</taxon>
        <taxon>Thermomonosporaceae</taxon>
        <taxon>Actinomadura</taxon>
    </lineage>
</organism>
<gene>
    <name evidence="3" type="ORF">ACFQZM_34645</name>
</gene>
<dbReference type="Gene3D" id="3.40.50.1820">
    <property type="entry name" value="alpha/beta hydrolase"/>
    <property type="match status" value="1"/>
</dbReference>
<dbReference type="SUPFAM" id="SSF53474">
    <property type="entry name" value="alpha/beta-Hydrolases"/>
    <property type="match status" value="1"/>
</dbReference>
<feature type="domain" description="BD-FAE-like" evidence="2">
    <location>
        <begin position="22"/>
        <end position="232"/>
    </location>
</feature>
<protein>
    <submittedName>
        <fullName evidence="3">Alpha/beta hydrolase fold domain-containing protein</fullName>
    </submittedName>
</protein>
<dbReference type="InterPro" id="IPR050300">
    <property type="entry name" value="GDXG_lipolytic_enzyme"/>
</dbReference>
<comment type="caution">
    <text evidence="3">The sequence shown here is derived from an EMBL/GenBank/DDBJ whole genome shotgun (WGS) entry which is preliminary data.</text>
</comment>
<dbReference type="RefSeq" id="WP_131756511.1">
    <property type="nucleotide sequence ID" value="NZ_CAACUY010000017.1"/>
</dbReference>
<dbReference type="InterPro" id="IPR029058">
    <property type="entry name" value="AB_hydrolase_fold"/>
</dbReference>
<reference evidence="4" key="1">
    <citation type="journal article" date="2019" name="Int. J. Syst. Evol. Microbiol.">
        <title>The Global Catalogue of Microorganisms (GCM) 10K type strain sequencing project: providing services to taxonomists for standard genome sequencing and annotation.</title>
        <authorList>
            <consortium name="The Broad Institute Genomics Platform"/>
            <consortium name="The Broad Institute Genome Sequencing Center for Infectious Disease"/>
            <person name="Wu L."/>
            <person name="Ma J."/>
        </authorList>
    </citation>
    <scope>NUCLEOTIDE SEQUENCE [LARGE SCALE GENOMIC DNA]</scope>
    <source>
        <strain evidence="4">JCM 9371</strain>
    </source>
</reference>
<keyword evidence="1 3" id="KW-0378">Hydrolase</keyword>